<dbReference type="EMBL" id="VWSF01000011">
    <property type="protein sequence ID" value="KAA5544169.1"/>
    <property type="molecule type" value="Genomic_DNA"/>
</dbReference>
<gene>
    <name evidence="1" type="ORF">F0145_14760</name>
</gene>
<dbReference type="Proteomes" id="UP000323426">
    <property type="component" value="Unassembled WGS sequence"/>
</dbReference>
<sequence length="78" mass="9085">MDKLDKSFTNAILKALEKKLERSLSEKEIKVFSLPRSLMAYEMIIDYIKADTKSKKDIEHYVENVVNEYDSLNKAKKG</sequence>
<proteinExistence type="predicted"/>
<evidence type="ECO:0000313" key="2">
    <source>
        <dbReference type="Proteomes" id="UP000323426"/>
    </source>
</evidence>
<reference evidence="1 2" key="1">
    <citation type="submission" date="2019-09" db="EMBL/GenBank/DDBJ databases">
        <title>Genome sequence and assembly of Adhaeribacter sp.</title>
        <authorList>
            <person name="Chhetri G."/>
        </authorList>
    </citation>
    <scope>NUCLEOTIDE SEQUENCE [LARGE SCALE GENOMIC DNA]</scope>
    <source>
        <strain evidence="1 2">DK36</strain>
    </source>
</reference>
<evidence type="ECO:0000313" key="1">
    <source>
        <dbReference type="EMBL" id="KAA5544169.1"/>
    </source>
</evidence>
<dbReference type="RefSeq" id="WP_150089233.1">
    <property type="nucleotide sequence ID" value="NZ_VWSF01000011.1"/>
</dbReference>
<name>A0A5M6DDK2_9BACT</name>
<protein>
    <submittedName>
        <fullName evidence="1">Uncharacterized protein</fullName>
    </submittedName>
</protein>
<accession>A0A5M6DDK2</accession>
<comment type="caution">
    <text evidence="1">The sequence shown here is derived from an EMBL/GenBank/DDBJ whole genome shotgun (WGS) entry which is preliminary data.</text>
</comment>
<organism evidence="1 2">
    <name type="scientific">Adhaeribacter rhizoryzae</name>
    <dbReference type="NCBI Taxonomy" id="2607907"/>
    <lineage>
        <taxon>Bacteria</taxon>
        <taxon>Pseudomonadati</taxon>
        <taxon>Bacteroidota</taxon>
        <taxon>Cytophagia</taxon>
        <taxon>Cytophagales</taxon>
        <taxon>Hymenobacteraceae</taxon>
        <taxon>Adhaeribacter</taxon>
    </lineage>
</organism>
<keyword evidence="2" id="KW-1185">Reference proteome</keyword>
<dbReference type="AlphaFoldDB" id="A0A5M6DDK2"/>